<reference evidence="2 3" key="1">
    <citation type="submission" date="2017-07" db="EMBL/GenBank/DDBJ databases">
        <title>Thauera sp. KNDSS-Mac4 genome sequence and assembly.</title>
        <authorList>
            <person name="Mayilraj S."/>
        </authorList>
    </citation>
    <scope>NUCLEOTIDE SEQUENCE [LARGE SCALE GENOMIC DNA]</scope>
    <source>
        <strain evidence="2 3">KNDSS-Mac4</strain>
    </source>
</reference>
<dbReference type="EMBL" id="NOIH01000015">
    <property type="protein sequence ID" value="OYD53264.1"/>
    <property type="molecule type" value="Genomic_DNA"/>
</dbReference>
<dbReference type="Pfam" id="PF04965">
    <property type="entry name" value="GPW_gp25"/>
    <property type="match status" value="1"/>
</dbReference>
<dbReference type="OrthoDB" id="9802846at2"/>
<dbReference type="AlphaFoldDB" id="A0A235EW81"/>
<proteinExistence type="predicted"/>
<evidence type="ECO:0000313" key="3">
    <source>
        <dbReference type="Proteomes" id="UP000215181"/>
    </source>
</evidence>
<accession>A0A235EW81</accession>
<evidence type="ECO:0000259" key="1">
    <source>
        <dbReference type="Pfam" id="PF04965"/>
    </source>
</evidence>
<name>A0A235EW81_9RHOO</name>
<dbReference type="RefSeq" id="WP_094269005.1">
    <property type="nucleotide sequence ID" value="NZ_NOIH01000015.1"/>
</dbReference>
<sequence>MSYQGLNAATGRPIADLEHIRQSIADILATPVGTRVMRRSYGSLLPELIDQPMHGATLLRLVAATYHALLQWEPRVRITRARFAPDATQPGRIVVDLQLVRTDQPGAELALAVPIAFA</sequence>
<dbReference type="Gene3D" id="3.10.450.40">
    <property type="match status" value="1"/>
</dbReference>
<feature type="domain" description="IraD/Gp25-like" evidence="1">
    <location>
        <begin position="17"/>
        <end position="98"/>
    </location>
</feature>
<dbReference type="InterPro" id="IPR007048">
    <property type="entry name" value="IraD/Gp25-like"/>
</dbReference>
<dbReference type="SUPFAM" id="SSF160719">
    <property type="entry name" value="gpW/gp25-like"/>
    <property type="match status" value="1"/>
</dbReference>
<evidence type="ECO:0000313" key="2">
    <source>
        <dbReference type="EMBL" id="OYD53264.1"/>
    </source>
</evidence>
<dbReference type="Proteomes" id="UP000215181">
    <property type="component" value="Unassembled WGS sequence"/>
</dbReference>
<keyword evidence="3" id="KW-1185">Reference proteome</keyword>
<comment type="caution">
    <text evidence="2">The sequence shown here is derived from an EMBL/GenBank/DDBJ whole genome shotgun (WGS) entry which is preliminary data.</text>
</comment>
<protein>
    <submittedName>
        <fullName evidence="2">Baseplate assembly protein</fullName>
    </submittedName>
</protein>
<organism evidence="2 3">
    <name type="scientific">Thauera propionica</name>
    <dbReference type="NCBI Taxonomy" id="2019431"/>
    <lineage>
        <taxon>Bacteria</taxon>
        <taxon>Pseudomonadati</taxon>
        <taxon>Pseudomonadota</taxon>
        <taxon>Betaproteobacteria</taxon>
        <taxon>Rhodocyclales</taxon>
        <taxon>Zoogloeaceae</taxon>
        <taxon>Thauera</taxon>
    </lineage>
</organism>
<gene>
    <name evidence="2" type="ORF">CGK74_13700</name>
</gene>